<sequence>MDFTLSGESKMMVKAARDFAEQEIEPIMAKVEEEDALPDDILQKFAKARMLGMMIPKEYGGIGSSALNIILILEELAKTGSAAAFLMALSNSIAETIYQWGSEDIRKRFVPPLCDGSLCPAMAFTEPGT</sequence>
<comment type="similarity">
    <text evidence="2">Belongs to the acyl-CoA dehydrogenase family.</text>
</comment>
<keyword evidence="5" id="KW-0560">Oxidoreductase</keyword>
<evidence type="ECO:0000256" key="3">
    <source>
        <dbReference type="ARBA" id="ARBA00022630"/>
    </source>
</evidence>
<accession>X0WGS2</accession>
<dbReference type="FunFam" id="1.10.540.10:FF:000002">
    <property type="entry name" value="Acyl-CoA dehydrogenase FadE19"/>
    <property type="match status" value="1"/>
</dbReference>
<organism evidence="7">
    <name type="scientific">marine sediment metagenome</name>
    <dbReference type="NCBI Taxonomy" id="412755"/>
    <lineage>
        <taxon>unclassified sequences</taxon>
        <taxon>metagenomes</taxon>
        <taxon>ecological metagenomes</taxon>
    </lineage>
</organism>
<dbReference type="SUPFAM" id="SSF56645">
    <property type="entry name" value="Acyl-CoA dehydrogenase NM domain-like"/>
    <property type="match status" value="1"/>
</dbReference>
<reference evidence="7" key="1">
    <citation type="journal article" date="2014" name="Front. Microbiol.">
        <title>High frequency of phylogenetically diverse reductive dehalogenase-homologous genes in deep subseafloor sedimentary metagenomes.</title>
        <authorList>
            <person name="Kawai M."/>
            <person name="Futagami T."/>
            <person name="Toyoda A."/>
            <person name="Takaki Y."/>
            <person name="Nishi S."/>
            <person name="Hori S."/>
            <person name="Arai W."/>
            <person name="Tsubouchi T."/>
            <person name="Morono Y."/>
            <person name="Uchiyama I."/>
            <person name="Ito T."/>
            <person name="Fujiyama A."/>
            <person name="Inagaki F."/>
            <person name="Takami H."/>
        </authorList>
    </citation>
    <scope>NUCLEOTIDE SEQUENCE</scope>
    <source>
        <strain evidence="7">Expedition CK06-06</strain>
    </source>
</reference>
<feature type="non-terminal residue" evidence="7">
    <location>
        <position position="129"/>
    </location>
</feature>
<evidence type="ECO:0000256" key="2">
    <source>
        <dbReference type="ARBA" id="ARBA00009347"/>
    </source>
</evidence>
<evidence type="ECO:0000256" key="1">
    <source>
        <dbReference type="ARBA" id="ARBA00001974"/>
    </source>
</evidence>
<dbReference type="InterPro" id="IPR037069">
    <property type="entry name" value="AcylCoA_DH/ox_N_sf"/>
</dbReference>
<dbReference type="EMBL" id="BARS01034566">
    <property type="protein sequence ID" value="GAG23723.1"/>
    <property type="molecule type" value="Genomic_DNA"/>
</dbReference>
<dbReference type="AlphaFoldDB" id="X0WGS2"/>
<name>X0WGS2_9ZZZZ</name>
<comment type="caution">
    <text evidence="7">The sequence shown here is derived from an EMBL/GenBank/DDBJ whole genome shotgun (WGS) entry which is preliminary data.</text>
</comment>
<dbReference type="PANTHER" id="PTHR43884">
    <property type="entry name" value="ACYL-COA DEHYDROGENASE"/>
    <property type="match status" value="1"/>
</dbReference>
<feature type="domain" description="Acyl-CoA dehydrogenase/oxidase N-terminal" evidence="6">
    <location>
        <begin position="8"/>
        <end position="116"/>
    </location>
</feature>
<dbReference type="InterPro" id="IPR013786">
    <property type="entry name" value="AcylCoA_DH/ox_N"/>
</dbReference>
<dbReference type="PANTHER" id="PTHR43884:SF12">
    <property type="entry name" value="ISOVALERYL-COA DEHYDROGENASE, MITOCHONDRIAL-RELATED"/>
    <property type="match status" value="1"/>
</dbReference>
<dbReference type="GO" id="GO:0050660">
    <property type="term" value="F:flavin adenine dinucleotide binding"/>
    <property type="evidence" value="ECO:0007669"/>
    <property type="project" value="InterPro"/>
</dbReference>
<keyword evidence="3" id="KW-0285">Flavoprotein</keyword>
<gene>
    <name evidence="7" type="ORF">S01H1_53384</name>
</gene>
<proteinExistence type="inferred from homology"/>
<evidence type="ECO:0000256" key="4">
    <source>
        <dbReference type="ARBA" id="ARBA00022827"/>
    </source>
</evidence>
<evidence type="ECO:0000256" key="5">
    <source>
        <dbReference type="ARBA" id="ARBA00023002"/>
    </source>
</evidence>
<protein>
    <recommendedName>
        <fullName evidence="6">Acyl-CoA dehydrogenase/oxidase N-terminal domain-containing protein</fullName>
    </recommendedName>
</protein>
<keyword evidence="4" id="KW-0274">FAD</keyword>
<comment type="cofactor">
    <cofactor evidence="1">
        <name>FAD</name>
        <dbReference type="ChEBI" id="CHEBI:57692"/>
    </cofactor>
</comment>
<evidence type="ECO:0000259" key="6">
    <source>
        <dbReference type="Pfam" id="PF02771"/>
    </source>
</evidence>
<dbReference type="InterPro" id="IPR009100">
    <property type="entry name" value="AcylCoA_DH/oxidase_NM_dom_sf"/>
</dbReference>
<dbReference type="Gene3D" id="1.10.540.10">
    <property type="entry name" value="Acyl-CoA dehydrogenase/oxidase, N-terminal domain"/>
    <property type="match status" value="1"/>
</dbReference>
<dbReference type="GO" id="GO:0003995">
    <property type="term" value="F:acyl-CoA dehydrogenase activity"/>
    <property type="evidence" value="ECO:0007669"/>
    <property type="project" value="TreeGrafter"/>
</dbReference>
<dbReference type="Pfam" id="PF02771">
    <property type="entry name" value="Acyl-CoA_dh_N"/>
    <property type="match status" value="1"/>
</dbReference>
<evidence type="ECO:0000313" key="7">
    <source>
        <dbReference type="EMBL" id="GAG23723.1"/>
    </source>
</evidence>